<dbReference type="RefSeq" id="WP_189767917.1">
    <property type="nucleotide sequence ID" value="NZ_BMVY01000001.1"/>
</dbReference>
<feature type="domain" description="ParB-like N-terminal" evidence="2">
    <location>
        <begin position="19"/>
        <end position="103"/>
    </location>
</feature>
<keyword evidence="4" id="KW-1185">Reference proteome</keyword>
<feature type="region of interest" description="Disordered" evidence="1">
    <location>
        <begin position="152"/>
        <end position="181"/>
    </location>
</feature>
<dbReference type="Proteomes" id="UP001432166">
    <property type="component" value="Chromosome"/>
</dbReference>
<proteinExistence type="predicted"/>
<dbReference type="Pfam" id="PF02195">
    <property type="entry name" value="ParB_N"/>
    <property type="match status" value="1"/>
</dbReference>
<feature type="compositionally biased region" description="Basic and acidic residues" evidence="1">
    <location>
        <begin position="162"/>
        <end position="180"/>
    </location>
</feature>
<evidence type="ECO:0000313" key="4">
    <source>
        <dbReference type="Proteomes" id="UP001432166"/>
    </source>
</evidence>
<evidence type="ECO:0000313" key="3">
    <source>
        <dbReference type="EMBL" id="WTP47289.1"/>
    </source>
</evidence>
<accession>A0ABZ1JBG9</accession>
<gene>
    <name evidence="3" type="ORF">OG288_02535</name>
</gene>
<evidence type="ECO:0000256" key="1">
    <source>
        <dbReference type="SAM" id="MobiDB-lite"/>
    </source>
</evidence>
<evidence type="ECO:0000259" key="2">
    <source>
        <dbReference type="SMART" id="SM00470"/>
    </source>
</evidence>
<name>A0ABZ1JBG9_9ACTN</name>
<dbReference type="Gene3D" id="3.90.1530.10">
    <property type="entry name" value="Conserved hypothetical protein from pyrococcus furiosus pfu- 392566-001, ParB domain"/>
    <property type="match status" value="1"/>
</dbReference>
<protein>
    <submittedName>
        <fullName evidence="3">ParB/RepB/Spo0J family partition protein</fullName>
    </submittedName>
</protein>
<organism evidence="3 4">
    <name type="scientific">Streptomyces tauricus</name>
    <dbReference type="NCBI Taxonomy" id="68274"/>
    <lineage>
        <taxon>Bacteria</taxon>
        <taxon>Bacillati</taxon>
        <taxon>Actinomycetota</taxon>
        <taxon>Actinomycetes</taxon>
        <taxon>Kitasatosporales</taxon>
        <taxon>Streptomycetaceae</taxon>
        <taxon>Streptomyces</taxon>
        <taxon>Streptomyces aurantiacus group</taxon>
    </lineage>
</organism>
<feature type="compositionally biased region" description="Low complexity" evidence="1">
    <location>
        <begin position="218"/>
        <end position="228"/>
    </location>
</feature>
<dbReference type="InterPro" id="IPR036086">
    <property type="entry name" value="ParB/Sulfiredoxin_sf"/>
</dbReference>
<dbReference type="SUPFAM" id="SSF110849">
    <property type="entry name" value="ParB/Sulfiredoxin"/>
    <property type="match status" value="1"/>
</dbReference>
<sequence length="352" mass="37978">MNGQRLADASALVAHPSTELVPLSELTRFDSPRLSGADNEHVRLLAESDTELPPILVNRRTMSVVDGMHRVRAAELRGQEKIEAVFCECDDEEAFVLAVKANISHGLPLPRSDRNAAAERIVSSHPEWSDRAIASVTGLSHKTVGAIRRRASGEIPHSHTRLGRDGRERPVDAAEGREQAGRILAERPGVSLREVAREAGVCTATVRDVRDRLRRGEAPVGPTRRGPTTAPPDAPSGAAAKAAPAAAPETAGALPRPKALARIDGGADHDVDLAGLIHNLRKDPSLRFSESGRTLLRLLDVCTVGPQEWTRISENVPPHRAEIIVSAARACSRAWQDFATELERRSDRQASG</sequence>
<feature type="compositionally biased region" description="Low complexity" evidence="1">
    <location>
        <begin position="235"/>
        <end position="255"/>
    </location>
</feature>
<feature type="region of interest" description="Disordered" evidence="1">
    <location>
        <begin position="210"/>
        <end position="255"/>
    </location>
</feature>
<dbReference type="SMART" id="SM00470">
    <property type="entry name" value="ParB"/>
    <property type="match status" value="1"/>
</dbReference>
<dbReference type="EMBL" id="CP108133">
    <property type="protein sequence ID" value="WTP47289.1"/>
    <property type="molecule type" value="Genomic_DNA"/>
</dbReference>
<reference evidence="3" key="1">
    <citation type="submission" date="2022-10" db="EMBL/GenBank/DDBJ databases">
        <title>The complete genomes of actinobacterial strains from the NBC collection.</title>
        <authorList>
            <person name="Joergensen T.S."/>
            <person name="Alvarez Arevalo M."/>
            <person name="Sterndorff E.B."/>
            <person name="Faurdal D."/>
            <person name="Vuksanovic O."/>
            <person name="Mourched A.-S."/>
            <person name="Charusanti P."/>
            <person name="Shaw S."/>
            <person name="Blin K."/>
            <person name="Weber T."/>
        </authorList>
    </citation>
    <scope>NUCLEOTIDE SEQUENCE</scope>
    <source>
        <strain evidence="3">NBC_00189</strain>
    </source>
</reference>
<dbReference type="InterPro" id="IPR003115">
    <property type="entry name" value="ParB_N"/>
</dbReference>